<dbReference type="Gene3D" id="3.40.630.30">
    <property type="match status" value="1"/>
</dbReference>
<evidence type="ECO:0000256" key="2">
    <source>
        <dbReference type="ARBA" id="ARBA00022679"/>
    </source>
</evidence>
<dbReference type="FunFam" id="3.40.630.30:FF:000064">
    <property type="entry name" value="GNAT family acetyltransferase"/>
    <property type="match status" value="1"/>
</dbReference>
<gene>
    <name evidence="5" type="ORF">A7U60_g2776</name>
</gene>
<keyword evidence="2" id="KW-0808">Transferase</keyword>
<dbReference type="PROSITE" id="PS51186">
    <property type="entry name" value="GNAT"/>
    <property type="match status" value="1"/>
</dbReference>
<dbReference type="GO" id="GO:0008080">
    <property type="term" value="F:N-acetyltransferase activity"/>
    <property type="evidence" value="ECO:0007669"/>
    <property type="project" value="UniProtKB-ARBA"/>
</dbReference>
<dbReference type="InterPro" id="IPR016181">
    <property type="entry name" value="Acyl_CoA_acyltransferase"/>
</dbReference>
<evidence type="ECO:0000256" key="3">
    <source>
        <dbReference type="ARBA" id="ARBA00023315"/>
    </source>
</evidence>
<keyword evidence="3" id="KW-0012">Acyltransferase</keyword>
<proteinExistence type="inferred from homology"/>
<evidence type="ECO:0000256" key="1">
    <source>
        <dbReference type="ARBA" id="ARBA00008694"/>
    </source>
</evidence>
<protein>
    <submittedName>
        <fullName evidence="5">Acyl-CoA N-acyltransferase</fullName>
    </submittedName>
</protein>
<evidence type="ECO:0000259" key="4">
    <source>
        <dbReference type="PROSITE" id="PS51186"/>
    </source>
</evidence>
<dbReference type="Proteomes" id="UP000757232">
    <property type="component" value="Unassembled WGS sequence"/>
</dbReference>
<dbReference type="Pfam" id="PF00583">
    <property type="entry name" value="Acetyltransf_1"/>
    <property type="match status" value="1"/>
</dbReference>
<dbReference type="CDD" id="cd04301">
    <property type="entry name" value="NAT_SF"/>
    <property type="match status" value="1"/>
</dbReference>
<organism evidence="5 6">
    <name type="scientific">Sanghuangporus baumii</name>
    <name type="common">Phellinus baumii</name>
    <dbReference type="NCBI Taxonomy" id="108892"/>
    <lineage>
        <taxon>Eukaryota</taxon>
        <taxon>Fungi</taxon>
        <taxon>Dikarya</taxon>
        <taxon>Basidiomycota</taxon>
        <taxon>Agaricomycotina</taxon>
        <taxon>Agaricomycetes</taxon>
        <taxon>Hymenochaetales</taxon>
        <taxon>Hymenochaetaceae</taxon>
        <taxon>Sanghuangporus</taxon>
    </lineage>
</organism>
<reference evidence="5" key="1">
    <citation type="submission" date="2016-06" db="EMBL/GenBank/DDBJ databases">
        <title>Draft Genome sequence of the fungus Inonotus baumii.</title>
        <authorList>
            <person name="Zhu H."/>
            <person name="Lin W."/>
        </authorList>
    </citation>
    <scope>NUCLEOTIDE SEQUENCE</scope>
    <source>
        <strain evidence="5">821</strain>
    </source>
</reference>
<dbReference type="OrthoDB" id="7305308at2759"/>
<evidence type="ECO:0000313" key="6">
    <source>
        <dbReference type="Proteomes" id="UP000757232"/>
    </source>
</evidence>
<comment type="caution">
    <text evidence="5">The sequence shown here is derived from an EMBL/GenBank/DDBJ whole genome shotgun (WGS) entry which is preliminary data.</text>
</comment>
<comment type="similarity">
    <text evidence="1">Belongs to the acetyltransferase family.</text>
</comment>
<dbReference type="EMBL" id="LNZH02000143">
    <property type="protein sequence ID" value="OCB90016.1"/>
    <property type="molecule type" value="Genomic_DNA"/>
</dbReference>
<keyword evidence="6" id="KW-1185">Reference proteome</keyword>
<sequence>MSHSGFHIRPAADSSEDIEAIIRLVKELAIYEKSEDQAKATPELIKRNLFTTPFAHALLALSSAGQAVGLALYFFNFSTWTGRPGLYLEDLFVQPEFRNKGVGKAFFAELAKIAQEKNCARMDWAVLNWNTPSIDFYEKVLGAKAMSEWMGMRLEEDGIENLKKFSINQ</sequence>
<dbReference type="AlphaFoldDB" id="A0A9Q5NAM4"/>
<dbReference type="PANTHER" id="PTHR10545:SF29">
    <property type="entry name" value="GH14572P-RELATED"/>
    <property type="match status" value="1"/>
</dbReference>
<accession>A0A9Q5NAM4</accession>
<dbReference type="InterPro" id="IPR051016">
    <property type="entry name" value="Diverse_Substrate_AcTransf"/>
</dbReference>
<dbReference type="PANTHER" id="PTHR10545">
    <property type="entry name" value="DIAMINE N-ACETYLTRANSFERASE"/>
    <property type="match status" value="1"/>
</dbReference>
<dbReference type="InterPro" id="IPR000182">
    <property type="entry name" value="GNAT_dom"/>
</dbReference>
<evidence type="ECO:0000313" key="5">
    <source>
        <dbReference type="EMBL" id="OCB90016.1"/>
    </source>
</evidence>
<dbReference type="SUPFAM" id="SSF55729">
    <property type="entry name" value="Acyl-CoA N-acyltransferases (Nat)"/>
    <property type="match status" value="1"/>
</dbReference>
<feature type="domain" description="N-acetyltransferase" evidence="4">
    <location>
        <begin position="6"/>
        <end position="166"/>
    </location>
</feature>
<name>A0A9Q5NAM4_SANBA</name>